<reference evidence="9 10" key="1">
    <citation type="submission" date="2018-06" db="EMBL/GenBank/DDBJ databases">
        <title>Complete genome of Desulfovibrio marinus P48SEP.</title>
        <authorList>
            <person name="Crispim J.S."/>
            <person name="Vidigal P.M.P."/>
            <person name="Silva L.C.F."/>
            <person name="Araujo L.C."/>
            <person name="Laguardia C.N."/>
            <person name="Dias R.S."/>
            <person name="Sousa M.P."/>
            <person name="Paula S.O."/>
            <person name="Silva C."/>
        </authorList>
    </citation>
    <scope>NUCLEOTIDE SEQUENCE [LARGE SCALE GENOMIC DNA]</scope>
    <source>
        <strain evidence="9 10">P48SEP</strain>
    </source>
</reference>
<dbReference type="GO" id="GO:0006508">
    <property type="term" value="P:proteolysis"/>
    <property type="evidence" value="ECO:0007669"/>
    <property type="project" value="UniProtKB-KW"/>
</dbReference>
<dbReference type="NCBIfam" id="NF033770">
    <property type="entry name" value="exosort_XrtT"/>
    <property type="match status" value="1"/>
</dbReference>
<evidence type="ECO:0000256" key="8">
    <source>
        <dbReference type="SAM" id="Phobius"/>
    </source>
</evidence>
<comment type="caution">
    <text evidence="9">The sequence shown here is derived from an EMBL/GenBank/DDBJ whole genome shotgun (WGS) entry which is preliminary data.</text>
</comment>
<evidence type="ECO:0000313" key="10">
    <source>
        <dbReference type="Proteomes" id="UP000434052"/>
    </source>
</evidence>
<keyword evidence="6 8" id="KW-1133">Transmembrane helix</keyword>
<evidence type="ECO:0000256" key="7">
    <source>
        <dbReference type="ARBA" id="ARBA00023136"/>
    </source>
</evidence>
<evidence type="ECO:0000256" key="4">
    <source>
        <dbReference type="ARBA" id="ARBA00022692"/>
    </source>
</evidence>
<dbReference type="GO" id="GO:0005886">
    <property type="term" value="C:plasma membrane"/>
    <property type="evidence" value="ECO:0007669"/>
    <property type="project" value="UniProtKB-SubCell"/>
</dbReference>
<name>A0A6P1ZFP2_9BACT</name>
<evidence type="ECO:0000256" key="3">
    <source>
        <dbReference type="ARBA" id="ARBA00022670"/>
    </source>
</evidence>
<feature type="transmembrane region" description="Helical" evidence="8">
    <location>
        <begin position="261"/>
        <end position="282"/>
    </location>
</feature>
<dbReference type="RefSeq" id="WP_144307016.1">
    <property type="nucleotide sequence ID" value="NZ_QMIF01000017.1"/>
</dbReference>
<dbReference type="Proteomes" id="UP000434052">
    <property type="component" value="Unassembled WGS sequence"/>
</dbReference>
<feature type="transmembrane region" description="Helical" evidence="8">
    <location>
        <begin position="75"/>
        <end position="93"/>
    </location>
</feature>
<feature type="transmembrane region" description="Helical" evidence="8">
    <location>
        <begin position="43"/>
        <end position="63"/>
    </location>
</feature>
<proteinExistence type="predicted"/>
<evidence type="ECO:0000313" key="9">
    <source>
        <dbReference type="EMBL" id="TVM31230.1"/>
    </source>
</evidence>
<dbReference type="GO" id="GO:0008233">
    <property type="term" value="F:peptidase activity"/>
    <property type="evidence" value="ECO:0007669"/>
    <property type="project" value="UniProtKB-KW"/>
</dbReference>
<evidence type="ECO:0000256" key="2">
    <source>
        <dbReference type="ARBA" id="ARBA00022475"/>
    </source>
</evidence>
<keyword evidence="5" id="KW-0378">Hydrolase</keyword>
<protein>
    <submittedName>
        <fullName evidence="9">Exosortase</fullName>
    </submittedName>
</protein>
<dbReference type="Pfam" id="PF09721">
    <property type="entry name" value="Exosortase_EpsH"/>
    <property type="match status" value="1"/>
</dbReference>
<evidence type="ECO:0000256" key="1">
    <source>
        <dbReference type="ARBA" id="ARBA00004651"/>
    </source>
</evidence>
<dbReference type="AlphaFoldDB" id="A0A6P1ZFP2"/>
<keyword evidence="4 8" id="KW-0812">Transmembrane</keyword>
<keyword evidence="3" id="KW-0645">Protease</keyword>
<keyword evidence="2" id="KW-1003">Cell membrane</keyword>
<organism evidence="9 10">
    <name type="scientific">Oceanidesulfovibrio marinus</name>
    <dbReference type="NCBI Taxonomy" id="370038"/>
    <lineage>
        <taxon>Bacteria</taxon>
        <taxon>Pseudomonadati</taxon>
        <taxon>Thermodesulfobacteriota</taxon>
        <taxon>Desulfovibrionia</taxon>
        <taxon>Desulfovibrionales</taxon>
        <taxon>Desulfovibrionaceae</taxon>
        <taxon>Oceanidesulfovibrio</taxon>
    </lineage>
</organism>
<dbReference type="InterPro" id="IPR026392">
    <property type="entry name" value="Exo/Archaeosortase_dom"/>
</dbReference>
<dbReference type="EMBL" id="QMIF01000017">
    <property type="protein sequence ID" value="TVM31230.1"/>
    <property type="molecule type" value="Genomic_DNA"/>
</dbReference>
<feature type="transmembrane region" description="Helical" evidence="8">
    <location>
        <begin position="99"/>
        <end position="118"/>
    </location>
</feature>
<gene>
    <name evidence="9" type="ORF">DQK91_19160</name>
</gene>
<evidence type="ECO:0000256" key="6">
    <source>
        <dbReference type="ARBA" id="ARBA00022989"/>
    </source>
</evidence>
<comment type="subcellular location">
    <subcellularLocation>
        <location evidence="1">Cell membrane</location>
        <topology evidence="1">Multi-pass membrane protein</topology>
    </subcellularLocation>
</comment>
<feature type="transmembrane region" description="Helical" evidence="8">
    <location>
        <begin position="224"/>
        <end position="249"/>
    </location>
</feature>
<sequence>MNARIRLLSALPSLPALCIGLGAAVLAVHPLLWLTRTWMDPAYGSHGYLAAGLTCALFAWSWFSPRAATGSESLHASRLALALLLCTSVIRAAGQVLAVNIVAAASLAVDVYALGLLADLPRRKRAVSPGWLACAFVFALPLERVLQRCVGYGLQSVSAVGAGALLHTFVDAVSVQGVRVLIAGRDVLVDLPCSGARGLLNLLLFYAVLMAVRRPRVWQGAAGVVVALLGALASNIVRITLLSLGIAFPDAFFGVDVMAEPWHSMIGLASLVLGSLPVFAWARFVRPKPAPEARSAARPLHPVLYRAAAVCFLMAAGFILFLPHRPVDVSAPSAPLTPPAHLRGEQGWPIPLLPKEAAYFRQYGGFAAKQQYGPYAVTLVRTSAPLRHLHNPDECLRGLGYAVTPLGVEERPIPTAVYRAVDTDGFAWRVGVSFVSGGRVATNVSEAVWRWLHEPGSSWLAVQRMVPWDMDPRQAHAWDRALMTALDIPMHQSTITVAAKHNF</sequence>
<dbReference type="OrthoDB" id="7597370at2"/>
<evidence type="ECO:0000256" key="5">
    <source>
        <dbReference type="ARBA" id="ARBA00022801"/>
    </source>
</evidence>
<accession>A0A6P1ZFP2</accession>
<dbReference type="InterPro" id="IPR019127">
    <property type="entry name" value="Exosortase"/>
</dbReference>
<keyword evidence="7 8" id="KW-0472">Membrane</keyword>
<feature type="transmembrane region" description="Helical" evidence="8">
    <location>
        <begin position="303"/>
        <end position="322"/>
    </location>
</feature>
<dbReference type="NCBIfam" id="TIGR04178">
    <property type="entry name" value="exo_archaeo"/>
    <property type="match status" value="1"/>
</dbReference>